<protein>
    <submittedName>
        <fullName evidence="1">Receptor-like serine/threonine-protein kinase NCRK isoform X1</fullName>
    </submittedName>
</protein>
<keyword evidence="1" id="KW-0808">Transferase</keyword>
<keyword evidence="1" id="KW-0418">Kinase</keyword>
<sequence>MGEKSFSCWQMDSFRRVAAGLVEWGSNAFNAITLIINNTTCLKSSDLRVWIGGIQKSGKFNSVLPLASNEDEFSNTSGVSNWTCTCSSGNQSYILKSNCSRSCDCNPVESSGDRWTCVCATNGFPEVAVDNHDTTCFTACNCTAGIFFRLRSPNINVYFEESNIVQLLFCAVNLTVDLI</sequence>
<keyword evidence="1" id="KW-0675">Receptor</keyword>
<dbReference type="OrthoDB" id="1890790at2759"/>
<dbReference type="AlphaFoldDB" id="A0A5B6X5V3"/>
<proteinExistence type="predicted"/>
<dbReference type="EMBL" id="SMMG02000001">
    <property type="protein sequence ID" value="KAA3489529.1"/>
    <property type="molecule type" value="Genomic_DNA"/>
</dbReference>
<comment type="caution">
    <text evidence="1">The sequence shown here is derived from an EMBL/GenBank/DDBJ whole genome shotgun (WGS) entry which is preliminary data.</text>
</comment>
<evidence type="ECO:0000313" key="1">
    <source>
        <dbReference type="EMBL" id="KAA3489529.1"/>
    </source>
</evidence>
<evidence type="ECO:0000313" key="2">
    <source>
        <dbReference type="Proteomes" id="UP000325315"/>
    </source>
</evidence>
<gene>
    <name evidence="1" type="ORF">EPI10_033137</name>
</gene>
<organism evidence="1 2">
    <name type="scientific">Gossypium australe</name>
    <dbReference type="NCBI Taxonomy" id="47621"/>
    <lineage>
        <taxon>Eukaryota</taxon>
        <taxon>Viridiplantae</taxon>
        <taxon>Streptophyta</taxon>
        <taxon>Embryophyta</taxon>
        <taxon>Tracheophyta</taxon>
        <taxon>Spermatophyta</taxon>
        <taxon>Magnoliopsida</taxon>
        <taxon>eudicotyledons</taxon>
        <taxon>Gunneridae</taxon>
        <taxon>Pentapetalae</taxon>
        <taxon>rosids</taxon>
        <taxon>malvids</taxon>
        <taxon>Malvales</taxon>
        <taxon>Malvaceae</taxon>
        <taxon>Malvoideae</taxon>
        <taxon>Gossypium</taxon>
    </lineage>
</organism>
<name>A0A5B6X5V3_9ROSI</name>
<dbReference type="Proteomes" id="UP000325315">
    <property type="component" value="Unassembled WGS sequence"/>
</dbReference>
<keyword evidence="2" id="KW-1185">Reference proteome</keyword>
<reference evidence="2" key="1">
    <citation type="journal article" date="2019" name="Plant Biotechnol. J.">
        <title>Genome sequencing of the Australian wild diploid species Gossypium australe highlights disease resistance and delayed gland morphogenesis.</title>
        <authorList>
            <person name="Cai Y."/>
            <person name="Cai X."/>
            <person name="Wang Q."/>
            <person name="Wang P."/>
            <person name="Zhang Y."/>
            <person name="Cai C."/>
            <person name="Xu Y."/>
            <person name="Wang K."/>
            <person name="Zhou Z."/>
            <person name="Wang C."/>
            <person name="Geng S."/>
            <person name="Li B."/>
            <person name="Dong Q."/>
            <person name="Hou Y."/>
            <person name="Wang H."/>
            <person name="Ai P."/>
            <person name="Liu Z."/>
            <person name="Yi F."/>
            <person name="Sun M."/>
            <person name="An G."/>
            <person name="Cheng J."/>
            <person name="Zhang Y."/>
            <person name="Shi Q."/>
            <person name="Xie Y."/>
            <person name="Shi X."/>
            <person name="Chang Y."/>
            <person name="Huang F."/>
            <person name="Chen Y."/>
            <person name="Hong S."/>
            <person name="Mi L."/>
            <person name="Sun Q."/>
            <person name="Zhang L."/>
            <person name="Zhou B."/>
            <person name="Peng R."/>
            <person name="Zhang X."/>
            <person name="Liu F."/>
        </authorList>
    </citation>
    <scope>NUCLEOTIDE SEQUENCE [LARGE SCALE GENOMIC DNA]</scope>
    <source>
        <strain evidence="2">cv. PA1801</strain>
    </source>
</reference>
<accession>A0A5B6X5V3</accession>
<dbReference type="GO" id="GO:0016301">
    <property type="term" value="F:kinase activity"/>
    <property type="evidence" value="ECO:0007669"/>
    <property type="project" value="UniProtKB-KW"/>
</dbReference>